<dbReference type="GeneID" id="101502614"/>
<evidence type="ECO:0000256" key="1">
    <source>
        <dbReference type="SAM" id="Phobius"/>
    </source>
</evidence>
<sequence length="211" mass="23225">MEDNHKLVDLSSSCYYGCGDGIEMEQKQRITESDHMNAFQYTGDKVDSFVIDMDAYSSGINKDATNTNSRITLQRSLSRKGSQRVGDRKLNGITTLSPHSHDINNNNNNKDAISALCSPKGTLTGSCSTPDKAASMAVGSTDHFINTTATETKSITRRNSFIRSSSSCPLDPKRVLIFFATLSSMGTMLLIYFTLITNKQNEDQFLGDTNH</sequence>
<dbReference type="Proteomes" id="UP000087171">
    <property type="component" value="Chromosome Ca8"/>
</dbReference>
<dbReference type="OrthoDB" id="683938at2759"/>
<evidence type="ECO:0000313" key="3">
    <source>
        <dbReference type="RefSeq" id="XP_004511335.1"/>
    </source>
</evidence>
<evidence type="ECO:0000313" key="5">
    <source>
        <dbReference type="RefSeq" id="XP_012574359.1"/>
    </source>
</evidence>
<keyword evidence="1" id="KW-0812">Transmembrane</keyword>
<dbReference type="PANTHER" id="PTHR34064">
    <property type="entry name" value="OS04G0672300 PROTEIN"/>
    <property type="match status" value="1"/>
</dbReference>
<keyword evidence="1" id="KW-0472">Membrane</keyword>
<dbReference type="KEGG" id="cam:101502614"/>
<reference evidence="3 4" key="2">
    <citation type="submission" date="2025-04" db="UniProtKB">
        <authorList>
            <consortium name="RefSeq"/>
        </authorList>
    </citation>
    <scope>IDENTIFICATION</scope>
    <source>
        <tissue evidence="3 4">Etiolated seedlings</tissue>
    </source>
</reference>
<dbReference type="eggNOG" id="ENOG502RY5Q">
    <property type="taxonomic scope" value="Eukaryota"/>
</dbReference>
<dbReference type="AlphaFoldDB" id="A0A1S3EG63"/>
<feature type="transmembrane region" description="Helical" evidence="1">
    <location>
        <begin position="175"/>
        <end position="195"/>
    </location>
</feature>
<name>A0A1S3EG63_CICAR</name>
<organism evidence="2 5">
    <name type="scientific">Cicer arietinum</name>
    <name type="common">Chickpea</name>
    <name type="synonym">Garbanzo</name>
    <dbReference type="NCBI Taxonomy" id="3827"/>
    <lineage>
        <taxon>Eukaryota</taxon>
        <taxon>Viridiplantae</taxon>
        <taxon>Streptophyta</taxon>
        <taxon>Embryophyta</taxon>
        <taxon>Tracheophyta</taxon>
        <taxon>Spermatophyta</taxon>
        <taxon>Magnoliopsida</taxon>
        <taxon>eudicotyledons</taxon>
        <taxon>Gunneridae</taxon>
        <taxon>Pentapetalae</taxon>
        <taxon>rosids</taxon>
        <taxon>fabids</taxon>
        <taxon>Fabales</taxon>
        <taxon>Fabaceae</taxon>
        <taxon>Papilionoideae</taxon>
        <taxon>50 kb inversion clade</taxon>
        <taxon>NPAAA clade</taxon>
        <taxon>Hologalegina</taxon>
        <taxon>IRL clade</taxon>
        <taxon>Cicereae</taxon>
        <taxon>Cicer</taxon>
    </lineage>
</organism>
<evidence type="ECO:0000313" key="2">
    <source>
        <dbReference type="Proteomes" id="UP000087171"/>
    </source>
</evidence>
<evidence type="ECO:0000313" key="4">
    <source>
        <dbReference type="RefSeq" id="XP_004511336.1"/>
    </source>
</evidence>
<dbReference type="RefSeq" id="XP_004511336.1">
    <property type="nucleotide sequence ID" value="XM_004511279.3"/>
</dbReference>
<protein>
    <submittedName>
        <fullName evidence="3 4">Uncharacterized protein LOC101502614 isoform X1</fullName>
    </submittedName>
</protein>
<reference evidence="2" key="1">
    <citation type="journal article" date="2013" name="Nat. Biotechnol.">
        <title>Draft genome sequence of chickpea (Cicer arietinum) provides a resource for trait improvement.</title>
        <authorList>
            <person name="Varshney R.K."/>
            <person name="Song C."/>
            <person name="Saxena R.K."/>
            <person name="Azam S."/>
            <person name="Yu S."/>
            <person name="Sharpe A.G."/>
            <person name="Cannon S."/>
            <person name="Baek J."/>
            <person name="Rosen B.D."/>
            <person name="Tar'an B."/>
            <person name="Millan T."/>
            <person name="Zhang X."/>
            <person name="Ramsay L.D."/>
            <person name="Iwata A."/>
            <person name="Wang Y."/>
            <person name="Nelson W."/>
            <person name="Farmer A.D."/>
            <person name="Gaur P.M."/>
            <person name="Soderlund C."/>
            <person name="Penmetsa R.V."/>
            <person name="Xu C."/>
            <person name="Bharti A.K."/>
            <person name="He W."/>
            <person name="Winter P."/>
            <person name="Zhao S."/>
            <person name="Hane J.K."/>
            <person name="Carrasquilla-Garcia N."/>
            <person name="Condie J.A."/>
            <person name="Upadhyaya H.D."/>
            <person name="Luo M.C."/>
            <person name="Thudi M."/>
            <person name="Gowda C.L."/>
            <person name="Singh N.P."/>
            <person name="Lichtenzveig J."/>
            <person name="Gali K.K."/>
            <person name="Rubio J."/>
            <person name="Nadarajan N."/>
            <person name="Dolezel J."/>
            <person name="Bansal K.C."/>
            <person name="Xu X."/>
            <person name="Edwards D."/>
            <person name="Zhang G."/>
            <person name="Kahl G."/>
            <person name="Gil J."/>
            <person name="Singh K.B."/>
            <person name="Datta S.K."/>
            <person name="Jackson S.A."/>
            <person name="Wang J."/>
            <person name="Cook D.R."/>
        </authorList>
    </citation>
    <scope>NUCLEOTIDE SEQUENCE [LARGE SCALE GENOMIC DNA]</scope>
    <source>
        <strain evidence="2">cv. CDC Frontier</strain>
    </source>
</reference>
<gene>
    <name evidence="3 4 5" type="primary">LOC101502614</name>
</gene>
<keyword evidence="1" id="KW-1133">Transmembrane helix</keyword>
<dbReference type="PANTHER" id="PTHR34064:SF4">
    <property type="entry name" value="PROTEIN, PUTATIVE-RELATED"/>
    <property type="match status" value="1"/>
</dbReference>
<proteinExistence type="predicted"/>
<dbReference type="STRING" id="3827.A0A1S3EG63"/>
<dbReference type="RefSeq" id="XP_004511335.1">
    <property type="nucleotide sequence ID" value="XM_004511278.3"/>
</dbReference>
<keyword evidence="2" id="KW-1185">Reference proteome</keyword>
<dbReference type="PaxDb" id="3827-XP_004511335.1"/>
<dbReference type="RefSeq" id="XP_012574359.1">
    <property type="nucleotide sequence ID" value="XM_012718905.2"/>
</dbReference>
<accession>A0A1S3EG63</accession>